<evidence type="ECO:0000313" key="3">
    <source>
        <dbReference type="EMBL" id="KAA2372210.1"/>
    </source>
</evidence>
<dbReference type="GO" id="GO:0016491">
    <property type="term" value="F:oxidoreductase activity"/>
    <property type="evidence" value="ECO:0007669"/>
    <property type="project" value="InterPro"/>
</dbReference>
<evidence type="ECO:0000259" key="2">
    <source>
        <dbReference type="PROSITE" id="PS51352"/>
    </source>
</evidence>
<sequence length="191" mass="21254">MATKKSNKSLWVMLALIAAIIAVILLLPSCGNRNAKKGAETDAESTTLVKSGDTAPDFTVEMVDGSSVTLGDLKGKVVLLNFWATWCPPCRQELTRVQTDIIDRFAGKEFVFLPVSRGEKREAVEAFREKTGYAFPMGLDPARTVYDRYASNYIPRNFVIDRKGKVVLATVGYDEHEFEELIRTIEKTLGN</sequence>
<dbReference type="PROSITE" id="PS00194">
    <property type="entry name" value="THIOREDOXIN_1"/>
    <property type="match status" value="1"/>
</dbReference>
<name>A0A5B3GSI1_9BACT</name>
<dbReference type="Proteomes" id="UP000323567">
    <property type="component" value="Unassembled WGS sequence"/>
</dbReference>
<dbReference type="GO" id="GO:0016209">
    <property type="term" value="F:antioxidant activity"/>
    <property type="evidence" value="ECO:0007669"/>
    <property type="project" value="InterPro"/>
</dbReference>
<dbReference type="Gene3D" id="3.40.30.10">
    <property type="entry name" value="Glutaredoxin"/>
    <property type="match status" value="1"/>
</dbReference>
<dbReference type="SUPFAM" id="SSF52833">
    <property type="entry name" value="Thioredoxin-like"/>
    <property type="match status" value="1"/>
</dbReference>
<dbReference type="Proteomes" id="UP000322658">
    <property type="component" value="Unassembled WGS sequence"/>
</dbReference>
<dbReference type="PROSITE" id="PS51352">
    <property type="entry name" value="THIOREDOXIN_2"/>
    <property type="match status" value="1"/>
</dbReference>
<dbReference type="EMBL" id="VVXJ01000009">
    <property type="protein sequence ID" value="KAA2376396.1"/>
    <property type="molecule type" value="Genomic_DNA"/>
</dbReference>
<dbReference type="CDD" id="cd02966">
    <property type="entry name" value="TlpA_like_family"/>
    <property type="match status" value="1"/>
</dbReference>
<dbReference type="RefSeq" id="WP_022061162.1">
    <property type="nucleotide sequence ID" value="NZ_CATVWL010000008.1"/>
</dbReference>
<dbReference type="InterPro" id="IPR036249">
    <property type="entry name" value="Thioredoxin-like_sf"/>
</dbReference>
<proteinExistence type="predicted"/>
<evidence type="ECO:0000313" key="6">
    <source>
        <dbReference type="Proteomes" id="UP000323567"/>
    </source>
</evidence>
<keyword evidence="1" id="KW-0676">Redox-active center</keyword>
<dbReference type="PANTHER" id="PTHR42852">
    <property type="entry name" value="THIOL:DISULFIDE INTERCHANGE PROTEIN DSBE"/>
    <property type="match status" value="1"/>
</dbReference>
<dbReference type="PANTHER" id="PTHR42852:SF13">
    <property type="entry name" value="PROTEIN DIPZ"/>
    <property type="match status" value="1"/>
</dbReference>
<protein>
    <submittedName>
        <fullName evidence="4">TlpA family protein disulfide reductase</fullName>
    </submittedName>
</protein>
<dbReference type="InterPro" id="IPR013766">
    <property type="entry name" value="Thioredoxin_domain"/>
</dbReference>
<dbReference type="InterPro" id="IPR017937">
    <property type="entry name" value="Thioredoxin_CS"/>
</dbReference>
<feature type="domain" description="Thioredoxin" evidence="2">
    <location>
        <begin position="49"/>
        <end position="190"/>
    </location>
</feature>
<evidence type="ECO:0000313" key="5">
    <source>
        <dbReference type="Proteomes" id="UP000322658"/>
    </source>
</evidence>
<dbReference type="Pfam" id="PF00578">
    <property type="entry name" value="AhpC-TSA"/>
    <property type="match status" value="1"/>
</dbReference>
<organism evidence="4 5">
    <name type="scientific">Alistipes shahii</name>
    <dbReference type="NCBI Taxonomy" id="328814"/>
    <lineage>
        <taxon>Bacteria</taxon>
        <taxon>Pseudomonadati</taxon>
        <taxon>Bacteroidota</taxon>
        <taxon>Bacteroidia</taxon>
        <taxon>Bacteroidales</taxon>
        <taxon>Rikenellaceae</taxon>
        <taxon>Alistipes</taxon>
    </lineage>
</organism>
<reference evidence="5 6" key="1">
    <citation type="journal article" date="2019" name="Nat. Med.">
        <title>A library of human gut bacterial isolates paired with longitudinal multiomics data enables mechanistic microbiome research.</title>
        <authorList>
            <person name="Poyet M."/>
            <person name="Groussin M."/>
            <person name="Gibbons S.M."/>
            <person name="Avila-Pacheco J."/>
            <person name="Jiang X."/>
            <person name="Kearney S.M."/>
            <person name="Perrotta A.R."/>
            <person name="Berdy B."/>
            <person name="Zhao S."/>
            <person name="Lieberman T.D."/>
            <person name="Swanson P.K."/>
            <person name="Smith M."/>
            <person name="Roesemann S."/>
            <person name="Alexander J.E."/>
            <person name="Rich S.A."/>
            <person name="Livny J."/>
            <person name="Vlamakis H."/>
            <person name="Clish C."/>
            <person name="Bullock K."/>
            <person name="Deik A."/>
            <person name="Scott J."/>
            <person name="Pierce K.A."/>
            <person name="Xavier R.J."/>
            <person name="Alm E.J."/>
        </authorList>
    </citation>
    <scope>NUCLEOTIDE SEQUENCE [LARGE SCALE GENOMIC DNA]</scope>
    <source>
        <strain evidence="4 5">BIOML-A1</strain>
        <strain evidence="3 6">BIOML-A2</strain>
    </source>
</reference>
<accession>A0A5B3GSI1</accession>
<evidence type="ECO:0000313" key="4">
    <source>
        <dbReference type="EMBL" id="KAA2376396.1"/>
    </source>
</evidence>
<dbReference type="InterPro" id="IPR050553">
    <property type="entry name" value="Thioredoxin_ResA/DsbE_sf"/>
</dbReference>
<gene>
    <name evidence="4" type="ORF">F2Y07_05400</name>
    <name evidence="3" type="ORF">F2Y13_01780</name>
</gene>
<dbReference type="AlphaFoldDB" id="A0A5B3GSI1"/>
<evidence type="ECO:0000256" key="1">
    <source>
        <dbReference type="ARBA" id="ARBA00023284"/>
    </source>
</evidence>
<dbReference type="EMBL" id="VVXK01000001">
    <property type="protein sequence ID" value="KAA2372210.1"/>
    <property type="molecule type" value="Genomic_DNA"/>
</dbReference>
<dbReference type="InterPro" id="IPR000866">
    <property type="entry name" value="AhpC/TSA"/>
</dbReference>
<comment type="caution">
    <text evidence="4">The sequence shown here is derived from an EMBL/GenBank/DDBJ whole genome shotgun (WGS) entry which is preliminary data.</text>
</comment>